<keyword evidence="1" id="KW-1133">Transmembrane helix</keyword>
<gene>
    <name evidence="2" type="ORF">DCF19_10930</name>
</gene>
<comment type="caution">
    <text evidence="2">The sequence shown here is derived from an EMBL/GenBank/DDBJ whole genome shotgun (WGS) entry which is preliminary data.</text>
</comment>
<dbReference type="SUPFAM" id="SSF82771">
    <property type="entry name" value="GIY-YIG endonuclease"/>
    <property type="match status" value="1"/>
</dbReference>
<keyword evidence="2" id="KW-0255">Endonuclease</keyword>
<dbReference type="EMBL" id="QBML01000013">
    <property type="protein sequence ID" value="PZO40816.1"/>
    <property type="molecule type" value="Genomic_DNA"/>
</dbReference>
<evidence type="ECO:0000313" key="3">
    <source>
        <dbReference type="Proteomes" id="UP000249467"/>
    </source>
</evidence>
<evidence type="ECO:0000256" key="1">
    <source>
        <dbReference type="SAM" id="Phobius"/>
    </source>
</evidence>
<dbReference type="Proteomes" id="UP000249467">
    <property type="component" value="Unassembled WGS sequence"/>
</dbReference>
<dbReference type="InterPro" id="IPR035901">
    <property type="entry name" value="GIY-YIG_endonuc_sf"/>
</dbReference>
<proteinExistence type="predicted"/>
<reference evidence="2 3" key="2">
    <citation type="submission" date="2018-06" db="EMBL/GenBank/DDBJ databases">
        <title>Metagenomic assembly of (sub)arctic Cyanobacteria and their associated microbiome from non-axenic cultures.</title>
        <authorList>
            <person name="Baurain D."/>
        </authorList>
    </citation>
    <scope>NUCLEOTIDE SEQUENCE [LARGE SCALE GENOMIC DNA]</scope>
    <source>
        <strain evidence="2">ULC066bin1</strain>
    </source>
</reference>
<dbReference type="Gene3D" id="3.40.1440.10">
    <property type="entry name" value="GIY-YIG endonuclease"/>
    <property type="match status" value="1"/>
</dbReference>
<sequence>MSDWLRIFWLPSKPITKVKELPQDAGVYYITALWIVLYVGKAKNLRNRWKTAHHRYQQFKLLHPFGRLHYRVLSLKQLDAYEKLEIARLRPTWNQTTRPSFWDLLGLFLAVWGRVIVYVLLLSLAIAALIYLLLQSP</sequence>
<feature type="transmembrane region" description="Helical" evidence="1">
    <location>
        <begin position="111"/>
        <end position="134"/>
    </location>
</feature>
<protein>
    <submittedName>
        <fullName evidence="2">Endonuclease</fullName>
    </submittedName>
</protein>
<dbReference type="AlphaFoldDB" id="A0A2W4W7S4"/>
<organism evidence="2 3">
    <name type="scientific">Pseudanabaena frigida</name>
    <dbReference type="NCBI Taxonomy" id="945775"/>
    <lineage>
        <taxon>Bacteria</taxon>
        <taxon>Bacillati</taxon>
        <taxon>Cyanobacteriota</taxon>
        <taxon>Cyanophyceae</taxon>
        <taxon>Pseudanabaenales</taxon>
        <taxon>Pseudanabaenaceae</taxon>
        <taxon>Pseudanabaena</taxon>
    </lineage>
</organism>
<keyword evidence="1" id="KW-0812">Transmembrane</keyword>
<evidence type="ECO:0000313" key="2">
    <source>
        <dbReference type="EMBL" id="PZO40816.1"/>
    </source>
</evidence>
<feature type="transmembrane region" description="Helical" evidence="1">
    <location>
        <begin position="21"/>
        <end position="40"/>
    </location>
</feature>
<dbReference type="GO" id="GO:0004519">
    <property type="term" value="F:endonuclease activity"/>
    <property type="evidence" value="ECO:0007669"/>
    <property type="project" value="UniProtKB-KW"/>
</dbReference>
<keyword evidence="2" id="KW-0540">Nuclease</keyword>
<keyword evidence="1" id="KW-0472">Membrane</keyword>
<reference evidence="2 3" key="1">
    <citation type="submission" date="2018-04" db="EMBL/GenBank/DDBJ databases">
        <authorList>
            <person name="Go L.Y."/>
            <person name="Mitchell J.A."/>
        </authorList>
    </citation>
    <scope>NUCLEOTIDE SEQUENCE [LARGE SCALE GENOMIC DNA]</scope>
    <source>
        <strain evidence="2">ULC066bin1</strain>
    </source>
</reference>
<name>A0A2W4W7S4_9CYAN</name>
<keyword evidence="2" id="KW-0378">Hydrolase</keyword>
<accession>A0A2W4W7S4</accession>